<evidence type="ECO:0000313" key="1">
    <source>
        <dbReference type="EMBL" id="SDE50756.1"/>
    </source>
</evidence>
<accession>A0A1G7DI52</accession>
<name>A0A1G7DI52_9FLAO</name>
<reference evidence="2" key="1">
    <citation type="submission" date="2016-10" db="EMBL/GenBank/DDBJ databases">
        <authorList>
            <person name="Varghese N."/>
            <person name="Submissions S."/>
        </authorList>
    </citation>
    <scope>NUCLEOTIDE SEQUENCE [LARGE SCALE GENOMIC DNA]</scope>
    <source>
        <strain evidence="2">DSM 24729</strain>
    </source>
</reference>
<dbReference type="EMBL" id="FNBD01000001">
    <property type="protein sequence ID" value="SDE50756.1"/>
    <property type="molecule type" value="Genomic_DNA"/>
</dbReference>
<gene>
    <name evidence="1" type="ORF">SAMN04487992_101563</name>
</gene>
<keyword evidence="2" id="KW-1185">Reference proteome</keyword>
<protein>
    <submittedName>
        <fullName evidence="1">Uncharacterized protein</fullName>
    </submittedName>
</protein>
<proteinExistence type="predicted"/>
<evidence type="ECO:0000313" key="2">
    <source>
        <dbReference type="Proteomes" id="UP000182114"/>
    </source>
</evidence>
<dbReference type="eggNOG" id="ENOG50311I1">
    <property type="taxonomic scope" value="Bacteria"/>
</dbReference>
<dbReference type="Proteomes" id="UP000182114">
    <property type="component" value="Unassembled WGS sequence"/>
</dbReference>
<organism evidence="1 2">
    <name type="scientific">Cellulophaga baltica</name>
    <dbReference type="NCBI Taxonomy" id="76594"/>
    <lineage>
        <taxon>Bacteria</taxon>
        <taxon>Pseudomonadati</taxon>
        <taxon>Bacteroidota</taxon>
        <taxon>Flavobacteriia</taxon>
        <taxon>Flavobacteriales</taxon>
        <taxon>Flavobacteriaceae</taxon>
        <taxon>Cellulophaga</taxon>
    </lineage>
</organism>
<dbReference type="AlphaFoldDB" id="A0A1G7DI52"/>
<dbReference type="RefSeq" id="WP_255352092.1">
    <property type="nucleotide sequence ID" value="NZ_CANLMK010000001.1"/>
</dbReference>
<sequence length="44" mass="5086">MQKSFILFVVLIIVITVAALIERELNYDQNDDYAALTSEQIKKQ</sequence>
<dbReference type="GeneID" id="78063107"/>